<dbReference type="EMBL" id="GBYX01474782">
    <property type="protein sequence ID" value="JAO06886.1"/>
    <property type="molecule type" value="Transcribed_RNA"/>
</dbReference>
<name>A0A0S7ENN3_9TELE</name>
<accession>A0A0S7ENN3</accession>
<gene>
    <name evidence="1" type="primary">PPUP7473</name>
</gene>
<organism evidence="1">
    <name type="scientific">Poeciliopsis prolifica</name>
    <name type="common">blackstripe livebearer</name>
    <dbReference type="NCBI Taxonomy" id="188132"/>
    <lineage>
        <taxon>Eukaryota</taxon>
        <taxon>Metazoa</taxon>
        <taxon>Chordata</taxon>
        <taxon>Craniata</taxon>
        <taxon>Vertebrata</taxon>
        <taxon>Euteleostomi</taxon>
        <taxon>Actinopterygii</taxon>
        <taxon>Neopterygii</taxon>
        <taxon>Teleostei</taxon>
        <taxon>Neoteleostei</taxon>
        <taxon>Acanthomorphata</taxon>
        <taxon>Ovalentaria</taxon>
        <taxon>Atherinomorphae</taxon>
        <taxon>Cyprinodontiformes</taxon>
        <taxon>Poeciliidae</taxon>
        <taxon>Poeciliinae</taxon>
        <taxon>Poeciliopsis</taxon>
    </lineage>
</organism>
<reference evidence="1" key="1">
    <citation type="submission" date="2014-12" db="EMBL/GenBank/DDBJ databases">
        <title>Parallel Evolution in Life History Adaptation Evident in the Tissue-Specific Poeciliopsis prolifica transcriptome.</title>
        <authorList>
            <person name="Jue N.K."/>
            <person name="Foley R.J."/>
            <person name="Obergfell C."/>
            <person name="Reznick D.N."/>
            <person name="O'Neill R.J."/>
            <person name="O'Neill M.J."/>
        </authorList>
    </citation>
    <scope>NUCLEOTIDE SEQUENCE</scope>
</reference>
<protein>
    <submittedName>
        <fullName evidence="1">PPUP7473</fullName>
    </submittedName>
</protein>
<feature type="non-terminal residue" evidence="1">
    <location>
        <position position="107"/>
    </location>
</feature>
<dbReference type="AlphaFoldDB" id="A0A0S7ENN3"/>
<evidence type="ECO:0000313" key="1">
    <source>
        <dbReference type="EMBL" id="JAO06886.1"/>
    </source>
</evidence>
<proteinExistence type="predicted"/>
<sequence length="107" mass="12440">MSVKYLGFMKTGFTDAGKMKGCFAAENKQSRRLEYLHRQGGMRLFKIMGKPPGLKDKTILLSVFSYHFTPKRLQFYLKSHCFGQKGKTKRKMSKWVGEVLAVWQKKL</sequence>